<dbReference type="Gene3D" id="1.20.1720.10">
    <property type="entry name" value="Multidrug resistance protein D"/>
    <property type="match status" value="1"/>
</dbReference>
<feature type="transmembrane region" description="Helical" evidence="8">
    <location>
        <begin position="408"/>
        <end position="427"/>
    </location>
</feature>
<feature type="transmembrane region" description="Helical" evidence="8">
    <location>
        <begin position="439"/>
        <end position="461"/>
    </location>
</feature>
<feature type="transmembrane region" description="Helical" evidence="8">
    <location>
        <begin position="336"/>
        <end position="353"/>
    </location>
</feature>
<feature type="domain" description="Major facilitator superfamily (MFS) profile" evidence="9">
    <location>
        <begin position="15"/>
        <end position="465"/>
    </location>
</feature>
<dbReference type="InterPro" id="IPR020846">
    <property type="entry name" value="MFS_dom"/>
</dbReference>
<feature type="transmembrane region" description="Helical" evidence="8">
    <location>
        <begin position="203"/>
        <end position="221"/>
    </location>
</feature>
<keyword evidence="11" id="KW-1185">Reference proteome</keyword>
<dbReference type="Proteomes" id="UP001165378">
    <property type="component" value="Unassembled WGS sequence"/>
</dbReference>
<protein>
    <submittedName>
        <fullName evidence="10">MFS transporter</fullName>
    </submittedName>
</protein>
<keyword evidence="5 8" id="KW-1133">Transmembrane helix</keyword>
<keyword evidence="2" id="KW-0813">Transport</keyword>
<evidence type="ECO:0000256" key="4">
    <source>
        <dbReference type="ARBA" id="ARBA00022692"/>
    </source>
</evidence>
<feature type="transmembrane region" description="Helical" evidence="8">
    <location>
        <begin position="81"/>
        <end position="104"/>
    </location>
</feature>
<keyword evidence="4 8" id="KW-0812">Transmembrane</keyword>
<gene>
    <name evidence="10" type="ORF">LZ495_05625</name>
</gene>
<dbReference type="GO" id="GO:0005886">
    <property type="term" value="C:plasma membrane"/>
    <property type="evidence" value="ECO:0007669"/>
    <property type="project" value="UniProtKB-SubCell"/>
</dbReference>
<reference evidence="10" key="1">
    <citation type="submission" date="2022-01" db="EMBL/GenBank/DDBJ databases">
        <title>Genome-Based Taxonomic Classification of the Phylum Actinobacteria.</title>
        <authorList>
            <person name="Gao Y."/>
        </authorList>
    </citation>
    <scope>NUCLEOTIDE SEQUENCE</scope>
    <source>
        <strain evidence="10">KLBMP 8922</strain>
    </source>
</reference>
<dbReference type="AlphaFoldDB" id="A0AA41PWM8"/>
<keyword evidence="3" id="KW-1003">Cell membrane</keyword>
<feature type="transmembrane region" description="Helical" evidence="8">
    <location>
        <begin position="302"/>
        <end position="324"/>
    </location>
</feature>
<proteinExistence type="predicted"/>
<evidence type="ECO:0000256" key="7">
    <source>
        <dbReference type="ARBA" id="ARBA00023251"/>
    </source>
</evidence>
<dbReference type="PRINTS" id="PR01036">
    <property type="entry name" value="TCRTETB"/>
</dbReference>
<keyword evidence="7" id="KW-0046">Antibiotic resistance</keyword>
<dbReference type="PANTHER" id="PTHR42718">
    <property type="entry name" value="MAJOR FACILITATOR SUPERFAMILY MULTIDRUG TRANSPORTER MFSC"/>
    <property type="match status" value="1"/>
</dbReference>
<evidence type="ECO:0000256" key="1">
    <source>
        <dbReference type="ARBA" id="ARBA00004651"/>
    </source>
</evidence>
<evidence type="ECO:0000313" key="10">
    <source>
        <dbReference type="EMBL" id="MCF2526700.1"/>
    </source>
</evidence>
<name>A0AA41PWM8_9ACTN</name>
<feature type="transmembrane region" description="Helical" evidence="8">
    <location>
        <begin position="142"/>
        <end position="163"/>
    </location>
</feature>
<comment type="subcellular location">
    <subcellularLocation>
        <location evidence="1">Cell membrane</location>
        <topology evidence="1">Multi-pass membrane protein</topology>
    </subcellularLocation>
</comment>
<evidence type="ECO:0000256" key="2">
    <source>
        <dbReference type="ARBA" id="ARBA00022448"/>
    </source>
</evidence>
<dbReference type="PROSITE" id="PS50850">
    <property type="entry name" value="MFS"/>
    <property type="match status" value="1"/>
</dbReference>
<feature type="transmembrane region" description="Helical" evidence="8">
    <location>
        <begin position="270"/>
        <end position="290"/>
    </location>
</feature>
<feature type="transmembrane region" description="Helical" evidence="8">
    <location>
        <begin position="50"/>
        <end position="69"/>
    </location>
</feature>
<organism evidence="10 11">
    <name type="scientific">Yinghuangia soli</name>
    <dbReference type="NCBI Taxonomy" id="2908204"/>
    <lineage>
        <taxon>Bacteria</taxon>
        <taxon>Bacillati</taxon>
        <taxon>Actinomycetota</taxon>
        <taxon>Actinomycetes</taxon>
        <taxon>Kitasatosporales</taxon>
        <taxon>Streptomycetaceae</taxon>
        <taxon>Yinghuangia</taxon>
    </lineage>
</organism>
<evidence type="ECO:0000256" key="3">
    <source>
        <dbReference type="ARBA" id="ARBA00022475"/>
    </source>
</evidence>
<evidence type="ECO:0000256" key="5">
    <source>
        <dbReference type="ARBA" id="ARBA00022989"/>
    </source>
</evidence>
<evidence type="ECO:0000256" key="8">
    <source>
        <dbReference type="SAM" id="Phobius"/>
    </source>
</evidence>
<dbReference type="EMBL" id="JAKFHA010000002">
    <property type="protein sequence ID" value="MCF2526700.1"/>
    <property type="molecule type" value="Genomic_DNA"/>
</dbReference>
<keyword evidence="6 8" id="KW-0472">Membrane</keyword>
<feature type="transmembrane region" description="Helical" evidence="8">
    <location>
        <begin position="110"/>
        <end position="130"/>
    </location>
</feature>
<dbReference type="GO" id="GO:0022857">
    <property type="term" value="F:transmembrane transporter activity"/>
    <property type="evidence" value="ECO:0007669"/>
    <property type="project" value="InterPro"/>
</dbReference>
<dbReference type="InterPro" id="IPR011701">
    <property type="entry name" value="MFS"/>
</dbReference>
<sequence length="487" mass="49341">MSGSQTAPNPRRWKALGLIAAAQFMAIMDSSIIGVALPEMQVDLGFSPENLSWVFNAYVVAFGGLLLLGGKLSDLLGAKRLFSAGWAILAVGSLVAGLAGEVWVELAGRGLQGVGAALIAPSALTLLMMLFGNNPKELGKAFALYGAAAPAGGTAGVFLGGVITEYLSWPWVFYINIPVAIAALIAIPRLMPDTPAQRGSVDWLGAATVTGGLGAVVYAVVRAPEAGWASAETLLVLAGGLALLGLFVAVQARRSEPLMRLGIFKAANLAGANVAQFLMAAAWVPMWFFLNLYLQQVLDLGAFASGAALLPMTVAIMIMMITVAPRLTAKFGPKPLVVSGLAVLAAGMLWLSFIRPGGSFWVDVLPASLVAATGMSLAFIPSLGTALSSARPEEGGLASGIVNTSYQVGSALGLAAMTALAASQGAGEMGNVSALTDGYSAAFLGAAGIALAGALIAIVTLRGSRGADAAAGAEQAASDAEPVRQGA</sequence>
<accession>A0AA41PWM8</accession>
<evidence type="ECO:0000313" key="11">
    <source>
        <dbReference type="Proteomes" id="UP001165378"/>
    </source>
</evidence>
<evidence type="ECO:0000259" key="9">
    <source>
        <dbReference type="PROSITE" id="PS50850"/>
    </source>
</evidence>
<dbReference type="Pfam" id="PF07690">
    <property type="entry name" value="MFS_1"/>
    <property type="match status" value="1"/>
</dbReference>
<feature type="transmembrane region" description="Helical" evidence="8">
    <location>
        <begin position="169"/>
        <end position="191"/>
    </location>
</feature>
<dbReference type="GO" id="GO:0046677">
    <property type="term" value="P:response to antibiotic"/>
    <property type="evidence" value="ECO:0007669"/>
    <property type="project" value="UniProtKB-KW"/>
</dbReference>
<dbReference type="Gene3D" id="1.20.1250.20">
    <property type="entry name" value="MFS general substrate transporter like domains"/>
    <property type="match status" value="1"/>
</dbReference>
<evidence type="ECO:0000256" key="6">
    <source>
        <dbReference type="ARBA" id="ARBA00023136"/>
    </source>
</evidence>
<comment type="caution">
    <text evidence="10">The sequence shown here is derived from an EMBL/GenBank/DDBJ whole genome shotgun (WGS) entry which is preliminary data.</text>
</comment>
<dbReference type="InterPro" id="IPR036259">
    <property type="entry name" value="MFS_trans_sf"/>
</dbReference>
<dbReference type="SUPFAM" id="SSF103473">
    <property type="entry name" value="MFS general substrate transporter"/>
    <property type="match status" value="1"/>
</dbReference>
<dbReference type="RefSeq" id="WP_235050838.1">
    <property type="nucleotide sequence ID" value="NZ_JAKFHA010000002.1"/>
</dbReference>
<dbReference type="PANTHER" id="PTHR42718:SF46">
    <property type="entry name" value="BLR6921 PROTEIN"/>
    <property type="match status" value="1"/>
</dbReference>
<dbReference type="CDD" id="cd17321">
    <property type="entry name" value="MFS_MMR_MDR_like"/>
    <property type="match status" value="1"/>
</dbReference>
<feature type="transmembrane region" description="Helical" evidence="8">
    <location>
        <begin position="365"/>
        <end position="387"/>
    </location>
</feature>
<feature type="transmembrane region" description="Helical" evidence="8">
    <location>
        <begin position="227"/>
        <end position="250"/>
    </location>
</feature>